<feature type="region of interest" description="Disordered" evidence="4">
    <location>
        <begin position="240"/>
        <end position="272"/>
    </location>
</feature>
<evidence type="ECO:0000256" key="3">
    <source>
        <dbReference type="ARBA" id="ARBA00022691"/>
    </source>
</evidence>
<keyword evidence="1" id="KW-0489">Methyltransferase</keyword>
<evidence type="ECO:0000256" key="1">
    <source>
        <dbReference type="ARBA" id="ARBA00022603"/>
    </source>
</evidence>
<protein>
    <submittedName>
        <fullName evidence="7">Uncharacterized protein</fullName>
    </submittedName>
</protein>
<evidence type="ECO:0000259" key="5">
    <source>
        <dbReference type="Pfam" id="PF00891"/>
    </source>
</evidence>
<dbReference type="STRING" id="159449.B4N89_31630"/>
<dbReference type="Gene3D" id="1.10.10.10">
    <property type="entry name" value="Winged helix-like DNA-binding domain superfamily/Winged helix DNA-binding domain"/>
    <property type="match status" value="1"/>
</dbReference>
<dbReference type="InterPro" id="IPR001077">
    <property type="entry name" value="COMT_C"/>
</dbReference>
<feature type="domain" description="O-methyltransferase C-terminal" evidence="5">
    <location>
        <begin position="376"/>
        <end position="581"/>
    </location>
</feature>
<dbReference type="Gene3D" id="3.40.50.150">
    <property type="entry name" value="Vaccinia Virus protein VP39"/>
    <property type="match status" value="1"/>
</dbReference>
<dbReference type="PROSITE" id="PS51683">
    <property type="entry name" value="SAM_OMT_II"/>
    <property type="match status" value="1"/>
</dbReference>
<gene>
    <name evidence="7" type="ORF">B4N89_31630</name>
</gene>
<reference evidence="7 8" key="1">
    <citation type="submission" date="2017-03" db="EMBL/GenBank/DDBJ databases">
        <title>Draft genome sequence of Streptomyces scabrisporus NF3, endophyte isolated from Amphipterygium adstringens.</title>
        <authorList>
            <person name="Vazquez M."/>
            <person name="Ceapa C.D."/>
            <person name="Rodriguez Luna D."/>
            <person name="Sanchez Esquivel S."/>
        </authorList>
    </citation>
    <scope>NUCLEOTIDE SEQUENCE [LARGE SCALE GENOMIC DNA]</scope>
    <source>
        <strain evidence="7 8">NF3</strain>
    </source>
</reference>
<evidence type="ECO:0000256" key="4">
    <source>
        <dbReference type="SAM" id="MobiDB-lite"/>
    </source>
</evidence>
<evidence type="ECO:0000313" key="8">
    <source>
        <dbReference type="Proteomes" id="UP000190037"/>
    </source>
</evidence>
<feature type="domain" description="O-methyltransferase dimerisation" evidence="6">
    <location>
        <begin position="276"/>
        <end position="351"/>
    </location>
</feature>
<evidence type="ECO:0000256" key="2">
    <source>
        <dbReference type="ARBA" id="ARBA00022679"/>
    </source>
</evidence>
<dbReference type="GO" id="GO:0032259">
    <property type="term" value="P:methylation"/>
    <property type="evidence" value="ECO:0007669"/>
    <property type="project" value="UniProtKB-KW"/>
</dbReference>
<comment type="caution">
    <text evidence="7">The sequence shown here is derived from an EMBL/GenBank/DDBJ whole genome shotgun (WGS) entry which is preliminary data.</text>
</comment>
<dbReference type="RefSeq" id="WP_078979915.1">
    <property type="nucleotide sequence ID" value="NZ_MWQN01000002.1"/>
</dbReference>
<dbReference type="InterPro" id="IPR012967">
    <property type="entry name" value="COMT_dimerisation"/>
</dbReference>
<proteinExistence type="predicted"/>
<dbReference type="InterPro" id="IPR036390">
    <property type="entry name" value="WH_DNA-bd_sf"/>
</dbReference>
<feature type="compositionally biased region" description="Basic and acidic residues" evidence="4">
    <location>
        <begin position="252"/>
        <end position="272"/>
    </location>
</feature>
<evidence type="ECO:0000313" key="7">
    <source>
        <dbReference type="EMBL" id="OPC78717.1"/>
    </source>
</evidence>
<dbReference type="GO" id="GO:0046983">
    <property type="term" value="F:protein dimerization activity"/>
    <property type="evidence" value="ECO:0007669"/>
    <property type="project" value="InterPro"/>
</dbReference>
<keyword evidence="2" id="KW-0808">Transferase</keyword>
<dbReference type="Pfam" id="PF00891">
    <property type="entry name" value="Methyltransf_2"/>
    <property type="match status" value="1"/>
</dbReference>
<dbReference type="SUPFAM" id="SSF53335">
    <property type="entry name" value="S-adenosyl-L-methionine-dependent methyltransferases"/>
    <property type="match status" value="1"/>
</dbReference>
<dbReference type="OrthoDB" id="4145676at2"/>
<dbReference type="PANTHER" id="PTHR43712">
    <property type="entry name" value="PUTATIVE (AFU_ORTHOLOGUE AFUA_4G14580)-RELATED"/>
    <property type="match status" value="1"/>
</dbReference>
<dbReference type="InterPro" id="IPR029063">
    <property type="entry name" value="SAM-dependent_MTases_sf"/>
</dbReference>
<dbReference type="GO" id="GO:0008171">
    <property type="term" value="F:O-methyltransferase activity"/>
    <property type="evidence" value="ECO:0007669"/>
    <property type="project" value="InterPro"/>
</dbReference>
<dbReference type="Pfam" id="PF08100">
    <property type="entry name" value="Dimerisation"/>
    <property type="match status" value="1"/>
</dbReference>
<dbReference type="EMBL" id="MWQN01000002">
    <property type="protein sequence ID" value="OPC78717.1"/>
    <property type="molecule type" value="Genomic_DNA"/>
</dbReference>
<dbReference type="SUPFAM" id="SSF46785">
    <property type="entry name" value="Winged helix' DNA-binding domain"/>
    <property type="match status" value="1"/>
</dbReference>
<evidence type="ECO:0000259" key="6">
    <source>
        <dbReference type="Pfam" id="PF08100"/>
    </source>
</evidence>
<organism evidence="7 8">
    <name type="scientific">Embleya scabrispora</name>
    <dbReference type="NCBI Taxonomy" id="159449"/>
    <lineage>
        <taxon>Bacteria</taxon>
        <taxon>Bacillati</taxon>
        <taxon>Actinomycetota</taxon>
        <taxon>Actinomycetes</taxon>
        <taxon>Kitasatosporales</taxon>
        <taxon>Streptomycetaceae</taxon>
        <taxon>Embleya</taxon>
    </lineage>
</organism>
<sequence>MNPASSTAVPTGIAPEHLSDPDAERIRALIDHVCGHGAADILRAALPPGVPDAVVDMVSRHCRFDHAALLVFPERLGDLLDRLPHWGLRTTEVVPSTVVRNRIAERLGLRAESVEVHIVRCALPGDGVAACEGRNLELFAVAPVPGADFARLRAEERARNGETHFAFRVVEPTPVTLLDLHDLLVSRDEVLRDGGGFNPHEDTFVLYFRSTGEPASDRWPRRLEILATGSYPEVLRRHAASNPAAGRAGSPPREDLPREDTTQEDPPREDPTREMLHLVTGAWVTQAIGVAARLGLADHLGDGSRSVTDLAEVAGAEPDRLGRLLRLLAGHGVVRAEADGHYRLTERGALLRTDRDGSLAALADLYSGLFFTSYLGLEHTVRTGEDAFTRVHGRESFEYFAEHPDEARLFREAMAFGTIVFDAVPAALDLPPAATVVDVGGGDGELLLRVLRDHPTARGVLFERGHVVDAARELLAASAGGDRCDPVVGDFFTDPLPGGGDLYLLARILHDWADPECLVVLRALARAMPVDARLAIVERPIVEACGSVLPLRFDIQMMTNARGRERTVAEYRALLAEGGFELLDLRPLPLDMAVLTARPRPAQG</sequence>
<keyword evidence="8" id="KW-1185">Reference proteome</keyword>
<dbReference type="PANTHER" id="PTHR43712:SF2">
    <property type="entry name" value="O-METHYLTRANSFERASE CICE"/>
    <property type="match status" value="1"/>
</dbReference>
<dbReference type="InterPro" id="IPR036388">
    <property type="entry name" value="WH-like_DNA-bd_sf"/>
</dbReference>
<dbReference type="AlphaFoldDB" id="A0A1T3NPB8"/>
<name>A0A1T3NPB8_9ACTN</name>
<dbReference type="Gene3D" id="1.10.287.1350">
    <property type="match status" value="1"/>
</dbReference>
<accession>A0A1T3NPB8</accession>
<keyword evidence="3" id="KW-0949">S-adenosyl-L-methionine</keyword>
<dbReference type="InterPro" id="IPR016461">
    <property type="entry name" value="COMT-like"/>
</dbReference>
<dbReference type="Proteomes" id="UP000190037">
    <property type="component" value="Unassembled WGS sequence"/>
</dbReference>